<evidence type="ECO:0000313" key="3">
    <source>
        <dbReference type="EMBL" id="MBU5677271.1"/>
    </source>
</evidence>
<dbReference type="EMBL" id="JAHLQK010000005">
    <property type="protein sequence ID" value="MBU5677271.1"/>
    <property type="molecule type" value="Genomic_DNA"/>
</dbReference>
<keyword evidence="1" id="KW-0378">Hydrolase</keyword>
<accession>A0ABS6G452</accession>
<feature type="domain" description="PPM-type phosphatase" evidence="2">
    <location>
        <begin position="371"/>
        <end position="592"/>
    </location>
</feature>
<evidence type="ECO:0000256" key="1">
    <source>
        <dbReference type="ARBA" id="ARBA00022801"/>
    </source>
</evidence>
<proteinExistence type="predicted"/>
<dbReference type="InterPro" id="IPR003018">
    <property type="entry name" value="GAF"/>
</dbReference>
<organism evidence="3 4">
    <name type="scientific">Alkaliphilus flagellatus</name>
    <dbReference type="NCBI Taxonomy" id="2841507"/>
    <lineage>
        <taxon>Bacteria</taxon>
        <taxon>Bacillati</taxon>
        <taxon>Bacillota</taxon>
        <taxon>Clostridia</taxon>
        <taxon>Peptostreptococcales</taxon>
        <taxon>Natronincolaceae</taxon>
        <taxon>Alkaliphilus</taxon>
    </lineage>
</organism>
<reference evidence="3 4" key="1">
    <citation type="submission" date="2021-06" db="EMBL/GenBank/DDBJ databases">
        <authorList>
            <person name="Sun Q."/>
            <person name="Li D."/>
        </authorList>
    </citation>
    <scope>NUCLEOTIDE SEQUENCE [LARGE SCALE GENOMIC DNA]</scope>
    <source>
        <strain evidence="3 4">MSJ-5</strain>
    </source>
</reference>
<protein>
    <submittedName>
        <fullName evidence="3">SpoIIE family protein phosphatase</fullName>
    </submittedName>
</protein>
<dbReference type="Pfam" id="PF13185">
    <property type="entry name" value="GAF_2"/>
    <property type="match status" value="1"/>
</dbReference>
<name>A0ABS6G452_9FIRM</name>
<dbReference type="Pfam" id="PF07228">
    <property type="entry name" value="SpoIIE"/>
    <property type="match status" value="1"/>
</dbReference>
<dbReference type="InterPro" id="IPR052016">
    <property type="entry name" value="Bact_Sigma-Reg"/>
</dbReference>
<keyword evidence="4" id="KW-1185">Reference proteome</keyword>
<sequence>MQYTDSRIRALVEISTMVTSTDNFFDIKDNIIEKMLDVIVPAKACVNLFIRDYKYAHLVCSSTLDFIPNFFKRNEKKEHHIAFDSYPIYIHEAIREKKIVWIKDIFKDERAKSERFLAQNEGYKSRAVFPLISSNEVIGFMTCFFIEESTQYTDEDIDFIASVASLIGLSIEITRKKRDSDFMIKKLRGSLNFINKATDELYKNLNLDSFLKPLSKQICNVTFSESAIIVMKGFDKGIYHESTYGKNKDLKVLAENLHIKLKEKQYKIINGKYFNEGNIPSFIKNESIRTILYHNLVIDDIVIGYIAVANASRYSEDDLKILNIFATQIIFAIERYKNASKLIEHKMMEKELELVQEKQRLIMPNNNITLPNKTRVSYYFYPTANLGGDFCDIFFINDHFLCIFIADVMGHSILANYFSAMIKGALKSCIDDKKTAAEILTIINHNLCEDFNSLDIYATARLAIIDLKTHRTNIANGGHHFPIGIKKEGTTIIAEEIVFNRGLPLGIFCDTKYEDDYYNVSDYELICVFTDGIIEAYGVDGEMFGIDRLKEILIDNYSKSNDEINDKIREELFIHTNQEQPKDDIMLIIMNNK</sequence>
<evidence type="ECO:0000313" key="4">
    <source>
        <dbReference type="Proteomes" id="UP000779508"/>
    </source>
</evidence>
<dbReference type="Proteomes" id="UP000779508">
    <property type="component" value="Unassembled WGS sequence"/>
</dbReference>
<dbReference type="PANTHER" id="PTHR43156:SF2">
    <property type="entry name" value="STAGE II SPORULATION PROTEIN E"/>
    <property type="match status" value="1"/>
</dbReference>
<evidence type="ECO:0000259" key="2">
    <source>
        <dbReference type="SMART" id="SM00331"/>
    </source>
</evidence>
<gene>
    <name evidence="3" type="ORF">KQI88_12690</name>
</gene>
<dbReference type="SMART" id="SM00331">
    <property type="entry name" value="PP2C_SIG"/>
    <property type="match status" value="1"/>
</dbReference>
<comment type="caution">
    <text evidence="3">The sequence shown here is derived from an EMBL/GenBank/DDBJ whole genome shotgun (WGS) entry which is preliminary data.</text>
</comment>
<dbReference type="InterPro" id="IPR001932">
    <property type="entry name" value="PPM-type_phosphatase-like_dom"/>
</dbReference>
<dbReference type="RefSeq" id="WP_216417914.1">
    <property type="nucleotide sequence ID" value="NZ_JAHLQK010000005.1"/>
</dbReference>
<dbReference type="PANTHER" id="PTHR43156">
    <property type="entry name" value="STAGE II SPORULATION PROTEIN E-RELATED"/>
    <property type="match status" value="1"/>
</dbReference>